<dbReference type="PANTHER" id="PTHR35561:SF1">
    <property type="entry name" value="RNA 2',3'-CYCLIC PHOSPHODIESTERASE"/>
    <property type="match status" value="1"/>
</dbReference>
<evidence type="ECO:0000256" key="1">
    <source>
        <dbReference type="ARBA" id="ARBA00022801"/>
    </source>
</evidence>
<dbReference type="GO" id="GO:0008664">
    <property type="term" value="F:RNA 2',3'-cyclic 3'-phosphodiesterase activity"/>
    <property type="evidence" value="ECO:0007669"/>
    <property type="project" value="UniProtKB-EC"/>
</dbReference>
<organism evidence="3 4">
    <name type="scientific">Sphingobium cloacae</name>
    <dbReference type="NCBI Taxonomy" id="120107"/>
    <lineage>
        <taxon>Bacteria</taxon>
        <taxon>Pseudomonadati</taxon>
        <taxon>Pseudomonadota</taxon>
        <taxon>Alphaproteobacteria</taxon>
        <taxon>Sphingomonadales</taxon>
        <taxon>Sphingomonadaceae</taxon>
        <taxon>Sphingobium</taxon>
    </lineage>
</organism>
<dbReference type="AlphaFoldDB" id="A0A1E1F6U8"/>
<dbReference type="EC" id="3.1.4.58" evidence="2"/>
<dbReference type="SUPFAM" id="SSF55144">
    <property type="entry name" value="LigT-like"/>
    <property type="match status" value="1"/>
</dbReference>
<dbReference type="KEGG" id="sclo:SCLO_1031990"/>
<comment type="similarity">
    <text evidence="2">Belongs to the 2H phosphoesterase superfamily. ThpR family.</text>
</comment>
<protein>
    <recommendedName>
        <fullName evidence="2">RNA 2',3'-cyclic phosphodiesterase</fullName>
        <shortName evidence="2">RNA 2',3'-CPDase</shortName>
        <ecNumber evidence="2">3.1.4.58</ecNumber>
    </recommendedName>
</protein>
<feature type="active site" description="Proton acceptor" evidence="2">
    <location>
        <position position="124"/>
    </location>
</feature>
<dbReference type="HAMAP" id="MF_01940">
    <property type="entry name" value="RNA_CPDase"/>
    <property type="match status" value="1"/>
</dbReference>
<dbReference type="EMBL" id="AP017655">
    <property type="protein sequence ID" value="BAV66239.1"/>
    <property type="molecule type" value="Genomic_DNA"/>
</dbReference>
<accession>A0A1E1F6U8</accession>
<proteinExistence type="inferred from homology"/>
<dbReference type="GO" id="GO:0004113">
    <property type="term" value="F:2',3'-cyclic-nucleotide 3'-phosphodiesterase activity"/>
    <property type="evidence" value="ECO:0007669"/>
    <property type="project" value="InterPro"/>
</dbReference>
<gene>
    <name evidence="3" type="ORF">SCLO_1031990</name>
</gene>
<dbReference type="GO" id="GO:0016874">
    <property type="term" value="F:ligase activity"/>
    <property type="evidence" value="ECO:0007669"/>
    <property type="project" value="UniProtKB-KW"/>
</dbReference>
<evidence type="ECO:0000313" key="3">
    <source>
        <dbReference type="EMBL" id="BAV66239.1"/>
    </source>
</evidence>
<dbReference type="InterPro" id="IPR009097">
    <property type="entry name" value="Cyclic_Pdiesterase"/>
</dbReference>
<feature type="active site" description="Proton donor" evidence="2">
    <location>
        <position position="40"/>
    </location>
</feature>
<keyword evidence="4" id="KW-1185">Reference proteome</keyword>
<dbReference type="Pfam" id="PF13563">
    <property type="entry name" value="2_5_RNA_ligase2"/>
    <property type="match status" value="1"/>
</dbReference>
<dbReference type="Proteomes" id="UP000218272">
    <property type="component" value="Chromosome SCLO_1"/>
</dbReference>
<comment type="function">
    <text evidence="2">Hydrolyzes RNA 2',3'-cyclic phosphodiester to an RNA 2'-phosphomonoester.</text>
</comment>
<evidence type="ECO:0000256" key="2">
    <source>
        <dbReference type="HAMAP-Rule" id="MF_01940"/>
    </source>
</evidence>
<reference evidence="3 4" key="1">
    <citation type="submission" date="2016-10" db="EMBL/GenBank/DDBJ databases">
        <title>Complete Genome Sequence of the Nonylphenol-Degrading Bacterium Sphingobium cloacae JCM 10874T.</title>
        <authorList>
            <person name="Ootsuka M."/>
            <person name="Nishizawa T."/>
            <person name="Ohta H."/>
        </authorList>
    </citation>
    <scope>NUCLEOTIDE SEQUENCE [LARGE SCALE GENOMIC DNA]</scope>
    <source>
        <strain evidence="3 4">JCM 10874</strain>
    </source>
</reference>
<dbReference type="PANTHER" id="PTHR35561">
    <property type="entry name" value="RNA 2',3'-CYCLIC PHOSPHODIESTERASE"/>
    <property type="match status" value="1"/>
</dbReference>
<dbReference type="NCBIfam" id="TIGR02258">
    <property type="entry name" value="2_5_ligase"/>
    <property type="match status" value="1"/>
</dbReference>
<keyword evidence="1 2" id="KW-0378">Hydrolase</keyword>
<name>A0A1E1F6U8_9SPHN</name>
<evidence type="ECO:0000313" key="4">
    <source>
        <dbReference type="Proteomes" id="UP000218272"/>
    </source>
</evidence>
<sequence length="182" mass="20149">MEAMHRLFVAIRPPLIIRSQLLALMEGVAGARWQKDDQLHLTLRFIGEVDGHVADDLAGLLGTVRFQPFSIALAGVGRFEKNGRTDALWAGVHPREALSALHRKIDHLCVTMGLHPERRAYLPHITLARGGRSMAPPGLFMENHASLASAPFQVDGFSLYESHLGREGAIYDPIAHYSAWNK</sequence>
<feature type="short sequence motif" description="HXTX 2" evidence="2">
    <location>
        <begin position="124"/>
        <end position="127"/>
    </location>
</feature>
<dbReference type="Gene3D" id="3.90.1140.10">
    <property type="entry name" value="Cyclic phosphodiesterase"/>
    <property type="match status" value="1"/>
</dbReference>
<comment type="catalytic activity">
    <reaction evidence="2">
        <text>a 3'-end 2',3'-cyclophospho-ribonucleotide-RNA + H2O = a 3'-end 2'-phospho-ribonucleotide-RNA + H(+)</text>
        <dbReference type="Rhea" id="RHEA:11828"/>
        <dbReference type="Rhea" id="RHEA-COMP:10464"/>
        <dbReference type="Rhea" id="RHEA-COMP:17353"/>
        <dbReference type="ChEBI" id="CHEBI:15377"/>
        <dbReference type="ChEBI" id="CHEBI:15378"/>
        <dbReference type="ChEBI" id="CHEBI:83064"/>
        <dbReference type="ChEBI" id="CHEBI:173113"/>
        <dbReference type="EC" id="3.1.4.58"/>
    </reaction>
</comment>
<keyword evidence="3" id="KW-0436">Ligase</keyword>
<dbReference type="InterPro" id="IPR004175">
    <property type="entry name" value="RNA_CPDase"/>
</dbReference>
<feature type="short sequence motif" description="HXTX 1" evidence="2">
    <location>
        <begin position="40"/>
        <end position="43"/>
    </location>
</feature>